<dbReference type="Proteomes" id="UP001597438">
    <property type="component" value="Unassembled WGS sequence"/>
</dbReference>
<keyword evidence="2" id="KW-1185">Reference proteome</keyword>
<dbReference type="RefSeq" id="WP_251740732.1">
    <property type="nucleotide sequence ID" value="NZ_JBHUOJ010000027.1"/>
</dbReference>
<accession>A0ABW5X604</accession>
<evidence type="ECO:0000313" key="1">
    <source>
        <dbReference type="EMBL" id="MFD2833952.1"/>
    </source>
</evidence>
<gene>
    <name evidence="1" type="ORF">ACFSYS_11705</name>
</gene>
<comment type="caution">
    <text evidence="1">The sequence shown here is derived from an EMBL/GenBank/DDBJ whole genome shotgun (WGS) entry which is preliminary data.</text>
</comment>
<evidence type="ECO:0000313" key="2">
    <source>
        <dbReference type="Proteomes" id="UP001597438"/>
    </source>
</evidence>
<name>A0ABW5X604_9FLAO</name>
<organism evidence="1 2">
    <name type="scientific">Christiangramia antarctica</name>
    <dbReference type="NCBI Taxonomy" id="2058158"/>
    <lineage>
        <taxon>Bacteria</taxon>
        <taxon>Pseudomonadati</taxon>
        <taxon>Bacteroidota</taxon>
        <taxon>Flavobacteriia</taxon>
        <taxon>Flavobacteriales</taxon>
        <taxon>Flavobacteriaceae</taxon>
        <taxon>Christiangramia</taxon>
    </lineage>
</organism>
<reference evidence="2" key="1">
    <citation type="journal article" date="2019" name="Int. J. Syst. Evol. Microbiol.">
        <title>The Global Catalogue of Microorganisms (GCM) 10K type strain sequencing project: providing services to taxonomists for standard genome sequencing and annotation.</title>
        <authorList>
            <consortium name="The Broad Institute Genomics Platform"/>
            <consortium name="The Broad Institute Genome Sequencing Center for Infectious Disease"/>
            <person name="Wu L."/>
            <person name="Ma J."/>
        </authorList>
    </citation>
    <scope>NUCLEOTIDE SEQUENCE [LARGE SCALE GENOMIC DNA]</scope>
    <source>
        <strain evidence="2">KCTC 52925</strain>
    </source>
</reference>
<proteinExistence type="predicted"/>
<sequence>MLFSCKDSEEIPKDFKLTEEFKDYWFSGEAEITSYDLQQSRYGENREGETVMIFVTEDFLAEEQVKANSGSASNIPVLKLNATKNFVTGIYPYSIMQSDFFPLNGEENAIKISTSIQEWCGQVYMQLNNRSNYKISSHSYFEGEADQDFTVPKAHLENDLWLKLRIAADSLPVGDFKMIPAFEFLRLKHIPVQAYDAFGEYYSEDSLNIYQVEYSEIKRKLKIFYRPYFPFTIEKWEESYESGFGENAKMMTSTGVKKARLKIDYWNKNAKIDISLRDQLKLK</sequence>
<protein>
    <submittedName>
        <fullName evidence="1">Septum formation inhibitor Maf</fullName>
    </submittedName>
</protein>
<dbReference type="EMBL" id="JBHUOJ010000027">
    <property type="protein sequence ID" value="MFD2833952.1"/>
    <property type="molecule type" value="Genomic_DNA"/>
</dbReference>